<protein>
    <recommendedName>
        <fullName evidence="5">Secreted protein</fullName>
    </recommendedName>
</protein>
<dbReference type="AlphaFoldDB" id="A0AAV4EFU9"/>
<organism evidence="3 4">
    <name type="scientific">Elysia marginata</name>
    <dbReference type="NCBI Taxonomy" id="1093978"/>
    <lineage>
        <taxon>Eukaryota</taxon>
        <taxon>Metazoa</taxon>
        <taxon>Spiralia</taxon>
        <taxon>Lophotrochozoa</taxon>
        <taxon>Mollusca</taxon>
        <taxon>Gastropoda</taxon>
        <taxon>Heterobranchia</taxon>
        <taxon>Euthyneura</taxon>
        <taxon>Panpulmonata</taxon>
        <taxon>Sacoglossa</taxon>
        <taxon>Placobranchoidea</taxon>
        <taxon>Plakobranchidae</taxon>
        <taxon>Elysia</taxon>
    </lineage>
</organism>
<proteinExistence type="predicted"/>
<evidence type="ECO:0000256" key="2">
    <source>
        <dbReference type="SAM" id="SignalP"/>
    </source>
</evidence>
<sequence length="155" mass="16069">MLIASLVVLGLAVMVCMDCMNSEVSSDSHPASTGGAPKWGGATNYRRSGYGEGGTDAAYVSEEVNINDPRHAPLPYSMVPTQIPESGEFRGYQTGDTGNIHSGMAGYTSSNPSAPPVMAGYAAGPSTNSGGGHGRHYNPAERDDPPPSYSEAYGH</sequence>
<evidence type="ECO:0008006" key="5">
    <source>
        <dbReference type="Google" id="ProtNLM"/>
    </source>
</evidence>
<feature type="region of interest" description="Disordered" evidence="1">
    <location>
        <begin position="71"/>
        <end position="155"/>
    </location>
</feature>
<keyword evidence="4" id="KW-1185">Reference proteome</keyword>
<accession>A0AAV4EFU9</accession>
<evidence type="ECO:0000313" key="4">
    <source>
        <dbReference type="Proteomes" id="UP000762676"/>
    </source>
</evidence>
<keyword evidence="2" id="KW-0732">Signal</keyword>
<gene>
    <name evidence="3" type="ORF">ElyMa_000066900</name>
</gene>
<comment type="caution">
    <text evidence="3">The sequence shown here is derived from an EMBL/GenBank/DDBJ whole genome shotgun (WGS) entry which is preliminary data.</text>
</comment>
<reference evidence="3 4" key="1">
    <citation type="journal article" date="2021" name="Elife">
        <title>Chloroplast acquisition without the gene transfer in kleptoplastic sea slugs, Plakobranchus ocellatus.</title>
        <authorList>
            <person name="Maeda T."/>
            <person name="Takahashi S."/>
            <person name="Yoshida T."/>
            <person name="Shimamura S."/>
            <person name="Takaki Y."/>
            <person name="Nagai Y."/>
            <person name="Toyoda A."/>
            <person name="Suzuki Y."/>
            <person name="Arimoto A."/>
            <person name="Ishii H."/>
            <person name="Satoh N."/>
            <person name="Nishiyama T."/>
            <person name="Hasebe M."/>
            <person name="Maruyama T."/>
            <person name="Minagawa J."/>
            <person name="Obokata J."/>
            <person name="Shigenobu S."/>
        </authorList>
    </citation>
    <scope>NUCLEOTIDE SEQUENCE [LARGE SCALE GENOMIC DNA]</scope>
</reference>
<feature type="chain" id="PRO_5043966090" description="Secreted protein" evidence="2">
    <location>
        <begin position="23"/>
        <end position="155"/>
    </location>
</feature>
<name>A0AAV4EFU9_9GAST</name>
<feature type="signal peptide" evidence="2">
    <location>
        <begin position="1"/>
        <end position="22"/>
    </location>
</feature>
<dbReference type="Proteomes" id="UP000762676">
    <property type="component" value="Unassembled WGS sequence"/>
</dbReference>
<dbReference type="EMBL" id="BMAT01000120">
    <property type="protein sequence ID" value="GFR59963.1"/>
    <property type="molecule type" value="Genomic_DNA"/>
</dbReference>
<evidence type="ECO:0000256" key="1">
    <source>
        <dbReference type="SAM" id="MobiDB-lite"/>
    </source>
</evidence>
<evidence type="ECO:0000313" key="3">
    <source>
        <dbReference type="EMBL" id="GFR59963.1"/>
    </source>
</evidence>